<dbReference type="GO" id="GO:0005975">
    <property type="term" value="P:carbohydrate metabolic process"/>
    <property type="evidence" value="ECO:0007669"/>
    <property type="project" value="InterPro"/>
</dbReference>
<dbReference type="PANTHER" id="PTHR11177:SF317">
    <property type="entry name" value="CHITINASE 12-RELATED"/>
    <property type="match status" value="1"/>
</dbReference>
<accession>A0A2T7PZD8</accession>
<reference evidence="2 3" key="1">
    <citation type="submission" date="2018-04" db="EMBL/GenBank/DDBJ databases">
        <title>The genome of golden apple snail Pomacea canaliculata provides insight into stress tolerance and invasive adaptation.</title>
        <authorList>
            <person name="Liu C."/>
            <person name="Liu B."/>
            <person name="Ren Y."/>
            <person name="Zhang Y."/>
            <person name="Wang H."/>
            <person name="Li S."/>
            <person name="Jiang F."/>
            <person name="Yin L."/>
            <person name="Zhang G."/>
            <person name="Qian W."/>
            <person name="Fan W."/>
        </authorList>
    </citation>
    <scope>NUCLEOTIDE SEQUENCE [LARGE SCALE GENOMIC DNA]</scope>
    <source>
        <strain evidence="2">SZHN2017</strain>
        <tissue evidence="2">Muscle</tissue>
    </source>
</reference>
<dbReference type="InterPro" id="IPR001223">
    <property type="entry name" value="Glyco_hydro18_cat"/>
</dbReference>
<gene>
    <name evidence="2" type="ORF">C0Q70_01401</name>
</gene>
<dbReference type="OrthoDB" id="6152936at2759"/>
<dbReference type="GO" id="GO:0004568">
    <property type="term" value="F:chitinase activity"/>
    <property type="evidence" value="ECO:0007669"/>
    <property type="project" value="TreeGrafter"/>
</dbReference>
<evidence type="ECO:0000313" key="2">
    <source>
        <dbReference type="EMBL" id="PVD38778.1"/>
    </source>
</evidence>
<dbReference type="Gene3D" id="3.20.20.80">
    <property type="entry name" value="Glycosidases"/>
    <property type="match status" value="1"/>
</dbReference>
<evidence type="ECO:0000313" key="3">
    <source>
        <dbReference type="Proteomes" id="UP000245119"/>
    </source>
</evidence>
<proteinExistence type="predicted"/>
<dbReference type="Gene3D" id="3.10.50.10">
    <property type="match status" value="1"/>
</dbReference>
<keyword evidence="3" id="KW-1185">Reference proteome</keyword>
<feature type="domain" description="GH18" evidence="1">
    <location>
        <begin position="40"/>
        <end position="185"/>
    </location>
</feature>
<dbReference type="GO" id="GO:0006032">
    <property type="term" value="P:chitin catabolic process"/>
    <property type="evidence" value="ECO:0007669"/>
    <property type="project" value="TreeGrafter"/>
</dbReference>
<dbReference type="STRING" id="400727.A0A2T7PZD8"/>
<dbReference type="GO" id="GO:0005576">
    <property type="term" value="C:extracellular region"/>
    <property type="evidence" value="ECO:0007669"/>
    <property type="project" value="TreeGrafter"/>
</dbReference>
<organism evidence="2 3">
    <name type="scientific">Pomacea canaliculata</name>
    <name type="common">Golden apple snail</name>
    <dbReference type="NCBI Taxonomy" id="400727"/>
    <lineage>
        <taxon>Eukaryota</taxon>
        <taxon>Metazoa</taxon>
        <taxon>Spiralia</taxon>
        <taxon>Lophotrochozoa</taxon>
        <taxon>Mollusca</taxon>
        <taxon>Gastropoda</taxon>
        <taxon>Caenogastropoda</taxon>
        <taxon>Architaenioglossa</taxon>
        <taxon>Ampullarioidea</taxon>
        <taxon>Ampullariidae</taxon>
        <taxon>Pomacea</taxon>
    </lineage>
</organism>
<dbReference type="InterPro" id="IPR017853">
    <property type="entry name" value="GH"/>
</dbReference>
<dbReference type="GO" id="GO:0008061">
    <property type="term" value="F:chitin binding"/>
    <property type="evidence" value="ECO:0007669"/>
    <property type="project" value="TreeGrafter"/>
</dbReference>
<protein>
    <recommendedName>
        <fullName evidence="1">GH18 domain-containing protein</fullName>
    </recommendedName>
</protein>
<dbReference type="PANTHER" id="PTHR11177">
    <property type="entry name" value="CHITINASE"/>
    <property type="match status" value="1"/>
</dbReference>
<dbReference type="EMBL" id="PZQS01000001">
    <property type="protein sequence ID" value="PVD38778.1"/>
    <property type="molecule type" value="Genomic_DNA"/>
</dbReference>
<dbReference type="AlphaFoldDB" id="A0A2T7PZD8"/>
<dbReference type="SUPFAM" id="SSF54556">
    <property type="entry name" value="Chitinase insertion domain"/>
    <property type="match status" value="1"/>
</dbReference>
<dbReference type="SUPFAM" id="SSF51445">
    <property type="entry name" value="(Trans)glycosidases"/>
    <property type="match status" value="1"/>
</dbReference>
<evidence type="ECO:0000259" key="1">
    <source>
        <dbReference type="Pfam" id="PF00704"/>
    </source>
</evidence>
<sequence length="219" mass="24144">MTYQHCSCVLAIQLETSCTSFPRQAVARAARVYLRLTCVDRWVDYANLMAYDFHGQWDLASGARHHAALFPEVHDSVQGWLQEGFPAEKLVLGTAAFARTFSLATRPRGTGVGQRAVSIGVPGNFSDTEGLLTYQEICHLLKSGQWQRVWLEEQQAPVAFGNVSGGRWVWAGYDDQESLMAKLSITCVCVCGDDVEHWKRDTVLCAQSGTSDTTGGHVT</sequence>
<comment type="caution">
    <text evidence="2">The sequence shown here is derived from an EMBL/GenBank/DDBJ whole genome shotgun (WGS) entry which is preliminary data.</text>
</comment>
<dbReference type="Pfam" id="PF00704">
    <property type="entry name" value="Glyco_hydro_18"/>
    <property type="match status" value="1"/>
</dbReference>
<dbReference type="InterPro" id="IPR050314">
    <property type="entry name" value="Glycosyl_Hydrlase_18"/>
</dbReference>
<name>A0A2T7PZD8_POMCA</name>
<dbReference type="Proteomes" id="UP000245119">
    <property type="component" value="Linkage Group LG1"/>
</dbReference>
<dbReference type="InterPro" id="IPR029070">
    <property type="entry name" value="Chitinase_insertion_sf"/>
</dbReference>